<dbReference type="Proteomes" id="UP001291309">
    <property type="component" value="Unassembled WGS sequence"/>
</dbReference>
<keyword evidence="1" id="KW-0472">Membrane</keyword>
<keyword evidence="1" id="KW-0812">Transmembrane</keyword>
<evidence type="ECO:0008006" key="4">
    <source>
        <dbReference type="Google" id="ProtNLM"/>
    </source>
</evidence>
<keyword evidence="1" id="KW-1133">Transmembrane helix</keyword>
<dbReference type="EMBL" id="JAXIVS010000004">
    <property type="protein sequence ID" value="MDY7227216.1"/>
    <property type="molecule type" value="Genomic_DNA"/>
</dbReference>
<accession>A0ABU5H1M1</accession>
<feature type="transmembrane region" description="Helical" evidence="1">
    <location>
        <begin position="33"/>
        <end position="49"/>
    </location>
</feature>
<protein>
    <recommendedName>
        <fullName evidence="4">DUF2892 domain-containing protein</fullName>
    </recommendedName>
</protein>
<sequence>MSSLVIRVICGLLFAALVLGVVAHPPSNLTQGLGMLLPGAFLLNFALRGPRRSLLTRKRGPAAPAASTESPRP</sequence>
<dbReference type="RefSeq" id="WP_321545946.1">
    <property type="nucleotide sequence ID" value="NZ_JAXIVS010000004.1"/>
</dbReference>
<keyword evidence="3" id="KW-1185">Reference proteome</keyword>
<comment type="caution">
    <text evidence="2">The sequence shown here is derived from an EMBL/GenBank/DDBJ whole genome shotgun (WGS) entry which is preliminary data.</text>
</comment>
<name>A0ABU5H1M1_9BACT</name>
<reference evidence="2 3" key="1">
    <citation type="submission" date="2023-12" db="EMBL/GenBank/DDBJ databases">
        <title>the genome sequence of Hyalangium sp. s54d21.</title>
        <authorList>
            <person name="Zhang X."/>
        </authorList>
    </citation>
    <scope>NUCLEOTIDE SEQUENCE [LARGE SCALE GENOMIC DNA]</scope>
    <source>
        <strain evidence="3">s54d21</strain>
    </source>
</reference>
<evidence type="ECO:0000256" key="1">
    <source>
        <dbReference type="SAM" id="Phobius"/>
    </source>
</evidence>
<gene>
    <name evidence="2" type="ORF">SYV04_12470</name>
</gene>
<evidence type="ECO:0000313" key="2">
    <source>
        <dbReference type="EMBL" id="MDY7227216.1"/>
    </source>
</evidence>
<organism evidence="2 3">
    <name type="scientific">Hyalangium rubrum</name>
    <dbReference type="NCBI Taxonomy" id="3103134"/>
    <lineage>
        <taxon>Bacteria</taxon>
        <taxon>Pseudomonadati</taxon>
        <taxon>Myxococcota</taxon>
        <taxon>Myxococcia</taxon>
        <taxon>Myxococcales</taxon>
        <taxon>Cystobacterineae</taxon>
        <taxon>Archangiaceae</taxon>
        <taxon>Hyalangium</taxon>
    </lineage>
</organism>
<proteinExistence type="predicted"/>
<evidence type="ECO:0000313" key="3">
    <source>
        <dbReference type="Proteomes" id="UP001291309"/>
    </source>
</evidence>